<organism evidence="6 7">
    <name type="scientific">Actinomycetospora endophytica</name>
    <dbReference type="NCBI Taxonomy" id="2291215"/>
    <lineage>
        <taxon>Bacteria</taxon>
        <taxon>Bacillati</taxon>
        <taxon>Actinomycetota</taxon>
        <taxon>Actinomycetes</taxon>
        <taxon>Pseudonocardiales</taxon>
        <taxon>Pseudonocardiaceae</taxon>
        <taxon>Actinomycetospora</taxon>
    </lineage>
</organism>
<name>A0ABS8P143_9PSEU</name>
<gene>
    <name evidence="6" type="ORF">LQ327_00990</name>
</gene>
<dbReference type="PANTHER" id="PTHR43003:SF5">
    <property type="entry name" value="DNA-3-METHYLADENINE GLYCOSYLASE"/>
    <property type="match status" value="1"/>
</dbReference>
<evidence type="ECO:0000256" key="3">
    <source>
        <dbReference type="ARBA" id="ARBA00022763"/>
    </source>
</evidence>
<dbReference type="EC" id="3.2.2.21" evidence="2"/>
<dbReference type="CDD" id="cd00056">
    <property type="entry name" value="ENDO3c"/>
    <property type="match status" value="1"/>
</dbReference>
<dbReference type="EMBL" id="JAJNDB010000001">
    <property type="protein sequence ID" value="MCD2191965.1"/>
    <property type="molecule type" value="Genomic_DNA"/>
</dbReference>
<evidence type="ECO:0000313" key="6">
    <source>
        <dbReference type="EMBL" id="MCD2191965.1"/>
    </source>
</evidence>
<feature type="domain" description="HhH-GPD" evidence="5">
    <location>
        <begin position="57"/>
        <end position="212"/>
    </location>
</feature>
<comment type="catalytic activity">
    <reaction evidence="1">
        <text>Hydrolysis of alkylated DNA, releasing 3-methyladenine, 3-methylguanine, 7-methylguanine and 7-methyladenine.</text>
        <dbReference type="EC" id="3.2.2.21"/>
    </reaction>
</comment>
<dbReference type="PANTHER" id="PTHR43003">
    <property type="entry name" value="DNA-3-METHYLADENINE GLYCOSYLASE"/>
    <property type="match status" value="1"/>
</dbReference>
<sequence length="213" mass="23457">METRPTYSDGRPLIAADQHLAERDHTMRRLIERLGPVSLEIDDAAGDRFAALILAIVSQQLSTRVARAIYGRLLDQFDGRVPTAAQLLAADPDPLREAAGLSHAKSRALSSLAEHVEAGKLDLSALPEMPDDDVRAALTAVTGIGAWTTDMFLIFNLHRSDVLAAGDLGIRKAVQREYDLGDLPDTPTTTRLAEPWRPHRTRACLYLWRSLET</sequence>
<dbReference type="Proteomes" id="UP001199469">
    <property type="component" value="Unassembled WGS sequence"/>
</dbReference>
<dbReference type="InterPro" id="IPR003265">
    <property type="entry name" value="HhH-GPD_domain"/>
</dbReference>
<evidence type="ECO:0000256" key="4">
    <source>
        <dbReference type="ARBA" id="ARBA00023204"/>
    </source>
</evidence>
<dbReference type="SMART" id="SM00478">
    <property type="entry name" value="ENDO3c"/>
    <property type="match status" value="1"/>
</dbReference>
<comment type="caution">
    <text evidence="6">The sequence shown here is derived from an EMBL/GenBank/DDBJ whole genome shotgun (WGS) entry which is preliminary data.</text>
</comment>
<keyword evidence="3" id="KW-0227">DNA damage</keyword>
<evidence type="ECO:0000256" key="2">
    <source>
        <dbReference type="ARBA" id="ARBA00012000"/>
    </source>
</evidence>
<dbReference type="Pfam" id="PF00730">
    <property type="entry name" value="HhH-GPD"/>
    <property type="match status" value="1"/>
</dbReference>
<dbReference type="InterPro" id="IPR051912">
    <property type="entry name" value="Alkylbase_DNA_Glycosylase/TA"/>
</dbReference>
<evidence type="ECO:0000259" key="5">
    <source>
        <dbReference type="SMART" id="SM00478"/>
    </source>
</evidence>
<keyword evidence="7" id="KW-1185">Reference proteome</keyword>
<evidence type="ECO:0000313" key="7">
    <source>
        <dbReference type="Proteomes" id="UP001199469"/>
    </source>
</evidence>
<dbReference type="RefSeq" id="WP_230729657.1">
    <property type="nucleotide sequence ID" value="NZ_JAJNDB010000001.1"/>
</dbReference>
<dbReference type="InterPro" id="IPR011257">
    <property type="entry name" value="DNA_glycosylase"/>
</dbReference>
<keyword evidence="4" id="KW-0234">DNA repair</keyword>
<reference evidence="6 7" key="1">
    <citation type="submission" date="2021-11" db="EMBL/GenBank/DDBJ databases">
        <title>Draft genome sequence of Actinomycetospora sp. SF1 isolated from the rhizosphere soil.</title>
        <authorList>
            <person name="Duangmal K."/>
            <person name="Chantavorakit T."/>
        </authorList>
    </citation>
    <scope>NUCLEOTIDE SEQUENCE [LARGE SCALE GENOMIC DNA]</scope>
    <source>
        <strain evidence="6 7">TBRC 5722</strain>
    </source>
</reference>
<evidence type="ECO:0000256" key="1">
    <source>
        <dbReference type="ARBA" id="ARBA00000086"/>
    </source>
</evidence>
<dbReference type="Gene3D" id="1.10.340.30">
    <property type="entry name" value="Hypothetical protein, domain 2"/>
    <property type="match status" value="1"/>
</dbReference>
<dbReference type="Gene3D" id="1.10.1670.40">
    <property type="match status" value="1"/>
</dbReference>
<proteinExistence type="predicted"/>
<protein>
    <recommendedName>
        <fullName evidence="2">DNA-3-methyladenine glycosylase II</fullName>
        <ecNumber evidence="2">3.2.2.21</ecNumber>
    </recommendedName>
</protein>
<accession>A0ABS8P143</accession>
<dbReference type="SUPFAM" id="SSF48150">
    <property type="entry name" value="DNA-glycosylase"/>
    <property type="match status" value="1"/>
</dbReference>